<keyword evidence="4" id="KW-1185">Reference proteome</keyword>
<dbReference type="RefSeq" id="XP_005821532.1">
    <property type="nucleotide sequence ID" value="XM_005821475.1"/>
</dbReference>
<name>L1IEM7_GUITC</name>
<dbReference type="EMBL" id="JH993107">
    <property type="protein sequence ID" value="EKX34552.1"/>
    <property type="molecule type" value="Genomic_DNA"/>
</dbReference>
<protein>
    <submittedName>
        <fullName evidence="2 3">Uncharacterized protein</fullName>
    </submittedName>
</protein>
<dbReference type="KEGG" id="gtt:GUITHDRAFT_147163"/>
<organism evidence="2">
    <name type="scientific">Guillardia theta (strain CCMP2712)</name>
    <name type="common">Cryptophyte</name>
    <dbReference type="NCBI Taxonomy" id="905079"/>
    <lineage>
        <taxon>Eukaryota</taxon>
        <taxon>Cryptophyceae</taxon>
        <taxon>Pyrenomonadales</taxon>
        <taxon>Geminigeraceae</taxon>
        <taxon>Guillardia</taxon>
    </lineage>
</organism>
<dbReference type="PaxDb" id="55529-EKX34552"/>
<dbReference type="Proteomes" id="UP000011087">
    <property type="component" value="Unassembled WGS sequence"/>
</dbReference>
<evidence type="ECO:0000313" key="2">
    <source>
        <dbReference type="EMBL" id="EKX34552.1"/>
    </source>
</evidence>
<evidence type="ECO:0000313" key="4">
    <source>
        <dbReference type="Proteomes" id="UP000011087"/>
    </source>
</evidence>
<feature type="signal peptide" evidence="1">
    <location>
        <begin position="1"/>
        <end position="20"/>
    </location>
</feature>
<gene>
    <name evidence="2" type="ORF">GUITHDRAFT_147163</name>
</gene>
<evidence type="ECO:0000313" key="3">
    <source>
        <dbReference type="EnsemblProtists" id="EKX34552"/>
    </source>
</evidence>
<dbReference type="HOGENOM" id="CLU_875633_0_0_1"/>
<accession>L1IEM7</accession>
<keyword evidence="1" id="KW-0732">Signal</keyword>
<dbReference type="EnsemblProtists" id="EKX34552">
    <property type="protein sequence ID" value="EKX34552"/>
    <property type="gene ID" value="GUITHDRAFT_147163"/>
</dbReference>
<reference evidence="2 4" key="1">
    <citation type="journal article" date="2012" name="Nature">
        <title>Algal genomes reveal evolutionary mosaicism and the fate of nucleomorphs.</title>
        <authorList>
            <consortium name="DOE Joint Genome Institute"/>
            <person name="Curtis B.A."/>
            <person name="Tanifuji G."/>
            <person name="Burki F."/>
            <person name="Gruber A."/>
            <person name="Irimia M."/>
            <person name="Maruyama S."/>
            <person name="Arias M.C."/>
            <person name="Ball S.G."/>
            <person name="Gile G.H."/>
            <person name="Hirakawa Y."/>
            <person name="Hopkins J.F."/>
            <person name="Kuo A."/>
            <person name="Rensing S.A."/>
            <person name="Schmutz J."/>
            <person name="Symeonidi A."/>
            <person name="Elias M."/>
            <person name="Eveleigh R.J."/>
            <person name="Herman E.K."/>
            <person name="Klute M.J."/>
            <person name="Nakayama T."/>
            <person name="Obornik M."/>
            <person name="Reyes-Prieto A."/>
            <person name="Armbrust E.V."/>
            <person name="Aves S.J."/>
            <person name="Beiko R.G."/>
            <person name="Coutinho P."/>
            <person name="Dacks J.B."/>
            <person name="Durnford D.G."/>
            <person name="Fast N.M."/>
            <person name="Green B.R."/>
            <person name="Grisdale C.J."/>
            <person name="Hempel F."/>
            <person name="Henrissat B."/>
            <person name="Hoppner M.P."/>
            <person name="Ishida K."/>
            <person name="Kim E."/>
            <person name="Koreny L."/>
            <person name="Kroth P.G."/>
            <person name="Liu Y."/>
            <person name="Malik S.B."/>
            <person name="Maier U.G."/>
            <person name="McRose D."/>
            <person name="Mock T."/>
            <person name="Neilson J.A."/>
            <person name="Onodera N.T."/>
            <person name="Poole A.M."/>
            <person name="Pritham E.J."/>
            <person name="Richards T.A."/>
            <person name="Rocap G."/>
            <person name="Roy S.W."/>
            <person name="Sarai C."/>
            <person name="Schaack S."/>
            <person name="Shirato S."/>
            <person name="Slamovits C.H."/>
            <person name="Spencer D.F."/>
            <person name="Suzuki S."/>
            <person name="Worden A.Z."/>
            <person name="Zauner S."/>
            <person name="Barry K."/>
            <person name="Bell C."/>
            <person name="Bharti A.K."/>
            <person name="Crow J.A."/>
            <person name="Grimwood J."/>
            <person name="Kramer R."/>
            <person name="Lindquist E."/>
            <person name="Lucas S."/>
            <person name="Salamov A."/>
            <person name="McFadden G.I."/>
            <person name="Lane C.E."/>
            <person name="Keeling P.J."/>
            <person name="Gray M.W."/>
            <person name="Grigoriev I.V."/>
            <person name="Archibald J.M."/>
        </authorList>
    </citation>
    <scope>NUCLEOTIDE SEQUENCE</scope>
    <source>
        <strain evidence="2 4">CCMP2712</strain>
    </source>
</reference>
<proteinExistence type="predicted"/>
<reference evidence="3" key="3">
    <citation type="submission" date="2015-06" db="UniProtKB">
        <authorList>
            <consortium name="EnsemblProtists"/>
        </authorList>
    </citation>
    <scope>IDENTIFICATION</scope>
</reference>
<feature type="chain" id="PRO_5008769940" evidence="1">
    <location>
        <begin position="21"/>
        <end position="318"/>
    </location>
</feature>
<dbReference type="AlphaFoldDB" id="L1IEM7"/>
<evidence type="ECO:0000256" key="1">
    <source>
        <dbReference type="SAM" id="SignalP"/>
    </source>
</evidence>
<reference evidence="4" key="2">
    <citation type="submission" date="2012-11" db="EMBL/GenBank/DDBJ databases">
        <authorList>
            <person name="Kuo A."/>
            <person name="Curtis B.A."/>
            <person name="Tanifuji G."/>
            <person name="Burki F."/>
            <person name="Gruber A."/>
            <person name="Irimia M."/>
            <person name="Maruyama S."/>
            <person name="Arias M.C."/>
            <person name="Ball S.G."/>
            <person name="Gile G.H."/>
            <person name="Hirakawa Y."/>
            <person name="Hopkins J.F."/>
            <person name="Rensing S.A."/>
            <person name="Schmutz J."/>
            <person name="Symeonidi A."/>
            <person name="Elias M."/>
            <person name="Eveleigh R.J."/>
            <person name="Herman E.K."/>
            <person name="Klute M.J."/>
            <person name="Nakayama T."/>
            <person name="Obornik M."/>
            <person name="Reyes-Prieto A."/>
            <person name="Armbrust E.V."/>
            <person name="Aves S.J."/>
            <person name="Beiko R.G."/>
            <person name="Coutinho P."/>
            <person name="Dacks J.B."/>
            <person name="Durnford D.G."/>
            <person name="Fast N.M."/>
            <person name="Green B.R."/>
            <person name="Grisdale C."/>
            <person name="Hempe F."/>
            <person name="Henrissat B."/>
            <person name="Hoppner M.P."/>
            <person name="Ishida K.-I."/>
            <person name="Kim E."/>
            <person name="Koreny L."/>
            <person name="Kroth P.G."/>
            <person name="Liu Y."/>
            <person name="Malik S.-B."/>
            <person name="Maier U.G."/>
            <person name="McRose D."/>
            <person name="Mock T."/>
            <person name="Neilson J.A."/>
            <person name="Onodera N.T."/>
            <person name="Poole A.M."/>
            <person name="Pritham E.J."/>
            <person name="Richards T.A."/>
            <person name="Rocap G."/>
            <person name="Roy S.W."/>
            <person name="Sarai C."/>
            <person name="Schaack S."/>
            <person name="Shirato S."/>
            <person name="Slamovits C.H."/>
            <person name="Spencer D.F."/>
            <person name="Suzuki S."/>
            <person name="Worden A.Z."/>
            <person name="Zauner S."/>
            <person name="Barry K."/>
            <person name="Bell C."/>
            <person name="Bharti A.K."/>
            <person name="Crow J.A."/>
            <person name="Grimwood J."/>
            <person name="Kramer R."/>
            <person name="Lindquist E."/>
            <person name="Lucas S."/>
            <person name="Salamov A."/>
            <person name="McFadden G.I."/>
            <person name="Lane C.E."/>
            <person name="Keeling P.J."/>
            <person name="Gray M.W."/>
            <person name="Grigoriev I.V."/>
            <person name="Archibald J.M."/>
        </authorList>
    </citation>
    <scope>NUCLEOTIDE SEQUENCE</scope>
    <source>
        <strain evidence="4">CCMP2712</strain>
    </source>
</reference>
<sequence length="318" mass="36408">MKALWVPVLCLILSVQPCKGRSVKSSIPCWSQCCRKKFLSMPNTGISQRNFHRMELRGGSVRELGAFSTQLLESDLQLADSPKDVIAVLKKHKNETFESITNKYILEKLLATLTDLWEEQDAWQWFGTIRRILARVRAMCRGWEKPQSIRRILMNLSHIMRILSGNTCFKQDCLEILHMQNAMCQKLLEDNRKCDGECLADIVSALAATAFAHFNATQRGVDDFPDIRRACKAMLQRFVDLPSVTVTDVRLKYLEPSDMIDLIWSLTTPVQPDIGQINVTQINNDKFCRVANETFAAQKPIFLSCNHTLRLQMKAMRN</sequence>
<dbReference type="GeneID" id="17291294"/>